<dbReference type="InterPro" id="IPR036188">
    <property type="entry name" value="FAD/NAD-bd_sf"/>
</dbReference>
<keyword evidence="1" id="KW-1133">Transmembrane helix</keyword>
<dbReference type="SUPFAM" id="SSF51905">
    <property type="entry name" value="FAD/NAD(P)-binding domain"/>
    <property type="match status" value="1"/>
</dbReference>
<dbReference type="EMBL" id="CAJNDS010001413">
    <property type="protein sequence ID" value="CAE7258381.1"/>
    <property type="molecule type" value="Genomic_DNA"/>
</dbReference>
<dbReference type="AlphaFoldDB" id="A0A812M5B1"/>
<gene>
    <name evidence="2" type="ORF">SNAT2548_LOCUS13423</name>
</gene>
<evidence type="ECO:0000256" key="1">
    <source>
        <dbReference type="SAM" id="Phobius"/>
    </source>
</evidence>
<dbReference type="OrthoDB" id="66881at2759"/>
<keyword evidence="1" id="KW-0472">Membrane</keyword>
<accession>A0A812M5B1</accession>
<sequence length="304" mass="33794">MLGRRSGTTCPKWLCSRVLLDLASSVALMWIIRLVSGIDVIAFMRPCDQYYNTDRNGNVISFDAWKQCYLDAGLPQPECWAEGLLKPHNHTVSVSDLAFIAGYHGLATLRVGEIAAYRPDGHGVVLKDGSKVDCDIIIKATGFHLNDEVPKISGRRAIHSFNLLDVNMMYGAEPLLDGAQFGSARGRVAEEEQFDYEALVAGWKQMQKMGIPEAMQRNNPFGSGYAGPMYVAAWFFKWCQLNPEYQEDLLKASGEPEQDAVRMWASSIGTNMGNTIKRLQARLGVVSESELTFAPNTDRKLYGE</sequence>
<keyword evidence="3" id="KW-1185">Reference proteome</keyword>
<feature type="transmembrane region" description="Helical" evidence="1">
    <location>
        <begin position="20"/>
        <end position="44"/>
    </location>
</feature>
<dbReference type="Proteomes" id="UP000604046">
    <property type="component" value="Unassembled WGS sequence"/>
</dbReference>
<keyword evidence="1" id="KW-0812">Transmembrane</keyword>
<evidence type="ECO:0000313" key="2">
    <source>
        <dbReference type="EMBL" id="CAE7258381.1"/>
    </source>
</evidence>
<proteinExistence type="predicted"/>
<protein>
    <submittedName>
        <fullName evidence="2">Uncharacterized protein</fullName>
    </submittedName>
</protein>
<organism evidence="2 3">
    <name type="scientific">Symbiodinium natans</name>
    <dbReference type="NCBI Taxonomy" id="878477"/>
    <lineage>
        <taxon>Eukaryota</taxon>
        <taxon>Sar</taxon>
        <taxon>Alveolata</taxon>
        <taxon>Dinophyceae</taxon>
        <taxon>Suessiales</taxon>
        <taxon>Symbiodiniaceae</taxon>
        <taxon>Symbiodinium</taxon>
    </lineage>
</organism>
<reference evidence="2" key="1">
    <citation type="submission" date="2021-02" db="EMBL/GenBank/DDBJ databases">
        <authorList>
            <person name="Dougan E. K."/>
            <person name="Rhodes N."/>
            <person name="Thang M."/>
            <person name="Chan C."/>
        </authorList>
    </citation>
    <scope>NUCLEOTIDE SEQUENCE</scope>
</reference>
<evidence type="ECO:0000313" key="3">
    <source>
        <dbReference type="Proteomes" id="UP000604046"/>
    </source>
</evidence>
<name>A0A812M5B1_9DINO</name>
<comment type="caution">
    <text evidence="2">The sequence shown here is derived from an EMBL/GenBank/DDBJ whole genome shotgun (WGS) entry which is preliminary data.</text>
</comment>